<dbReference type="OrthoDB" id="273345at2759"/>
<comment type="subcellular location">
    <subcellularLocation>
        <location evidence="1 5">Nucleus</location>
    </subcellularLocation>
</comment>
<dbReference type="FunCoup" id="Q23F85">
    <property type="interactions" value="93"/>
</dbReference>
<evidence type="ECO:0000256" key="4">
    <source>
        <dbReference type="ARBA" id="ARBA00023242"/>
    </source>
</evidence>
<evidence type="ECO:0000256" key="3">
    <source>
        <dbReference type="ARBA" id="ARBA00023054"/>
    </source>
</evidence>
<evidence type="ECO:0000256" key="2">
    <source>
        <dbReference type="ARBA" id="ARBA00005981"/>
    </source>
</evidence>
<dbReference type="OMA" id="VCYWAFP"/>
<evidence type="ECO:0000256" key="6">
    <source>
        <dbReference type="SAM" id="Coils"/>
    </source>
</evidence>
<dbReference type="InParanoid" id="Q23F85"/>
<dbReference type="GO" id="GO:0005634">
    <property type="term" value="C:nucleus"/>
    <property type="evidence" value="ECO:0007669"/>
    <property type="project" value="UniProtKB-SubCell"/>
</dbReference>
<dbReference type="SMR" id="Q23F85"/>
<sequence>MAKRTKPLTLEQKREKMLHVFHETQQVYNLKEIEKFSTKAGIVLPTVKDVLMSLIADGLVDSDKIGSANFYWSLPSQTYLILKLRLAEAEQKMKDCDQKKVELEDELEKSVIDKEPSDDRTEQLNKLKELQETLKKKEKDLEKYKKYDPERLKQLEEQTEDLKAKVNLWTDNLFSLKSYIQKLTPMDDEEVEKAFSIPADLDNV</sequence>
<evidence type="ECO:0000259" key="7">
    <source>
        <dbReference type="Pfam" id="PF03962"/>
    </source>
</evidence>
<feature type="domain" description="Mnd1 HTH" evidence="7">
    <location>
        <begin position="17"/>
        <end position="75"/>
    </location>
</feature>
<proteinExistence type="inferred from homology"/>
<dbReference type="GeneID" id="7833541"/>
<dbReference type="Proteomes" id="UP000009168">
    <property type="component" value="Unassembled WGS sequence"/>
</dbReference>
<evidence type="ECO:0000256" key="5">
    <source>
        <dbReference type="PIRNR" id="PIRNR026991"/>
    </source>
</evidence>
<comment type="function">
    <text evidence="5">Required for proper homologous chromosome pairing and efficient cross-over and intragenic recombination during meiosis.</text>
</comment>
<name>Q23F85_TETTS</name>
<dbReference type="InterPro" id="IPR040661">
    <property type="entry name" value="LZ3wCH"/>
</dbReference>
<dbReference type="PIRSF" id="PIRSF026991">
    <property type="entry name" value="Mnd1"/>
    <property type="match status" value="1"/>
</dbReference>
<evidence type="ECO:0000256" key="1">
    <source>
        <dbReference type="ARBA" id="ARBA00004123"/>
    </source>
</evidence>
<keyword evidence="4 5" id="KW-0539">Nucleus</keyword>
<dbReference type="RefSeq" id="XP_001015513.1">
    <property type="nucleotide sequence ID" value="XM_001015513.3"/>
</dbReference>
<organism evidence="9 10">
    <name type="scientific">Tetrahymena thermophila (strain SB210)</name>
    <dbReference type="NCBI Taxonomy" id="312017"/>
    <lineage>
        <taxon>Eukaryota</taxon>
        <taxon>Sar</taxon>
        <taxon>Alveolata</taxon>
        <taxon>Ciliophora</taxon>
        <taxon>Intramacronucleata</taxon>
        <taxon>Oligohymenophorea</taxon>
        <taxon>Hymenostomatida</taxon>
        <taxon>Tetrahymenina</taxon>
        <taxon>Tetrahymenidae</taxon>
        <taxon>Tetrahymena</taxon>
    </lineage>
</organism>
<dbReference type="KEGG" id="tet:TTHERM_00382290"/>
<dbReference type="Pfam" id="PF18517">
    <property type="entry name" value="LZ3wCH"/>
    <property type="match status" value="1"/>
</dbReference>
<dbReference type="GO" id="GO:0007131">
    <property type="term" value="P:reciprocal meiotic recombination"/>
    <property type="evidence" value="ECO:0007669"/>
    <property type="project" value="InterPro"/>
</dbReference>
<dbReference type="InterPro" id="IPR040453">
    <property type="entry name" value="Mnd1_HTH"/>
</dbReference>
<gene>
    <name evidence="9" type="ORF">TTHERM_00382290</name>
</gene>
<evidence type="ECO:0000259" key="8">
    <source>
        <dbReference type="Pfam" id="PF18517"/>
    </source>
</evidence>
<dbReference type="GO" id="GO:0003690">
    <property type="term" value="F:double-stranded DNA binding"/>
    <property type="evidence" value="ECO:0007669"/>
    <property type="project" value="InterPro"/>
</dbReference>
<dbReference type="eggNOG" id="KOG3433">
    <property type="taxonomic scope" value="Eukaryota"/>
</dbReference>
<dbReference type="STRING" id="312017.Q23F85"/>
<feature type="coiled-coil region" evidence="6">
    <location>
        <begin position="79"/>
        <end position="172"/>
    </location>
</feature>
<dbReference type="InterPro" id="IPR005647">
    <property type="entry name" value="Mnd1"/>
</dbReference>
<evidence type="ECO:0000313" key="9">
    <source>
        <dbReference type="EMBL" id="EAR95268.1"/>
    </source>
</evidence>
<reference evidence="10" key="1">
    <citation type="journal article" date="2006" name="PLoS Biol.">
        <title>Macronuclear genome sequence of the ciliate Tetrahymena thermophila, a model eukaryote.</title>
        <authorList>
            <person name="Eisen J.A."/>
            <person name="Coyne R.S."/>
            <person name="Wu M."/>
            <person name="Wu D."/>
            <person name="Thiagarajan M."/>
            <person name="Wortman J.R."/>
            <person name="Badger J.H."/>
            <person name="Ren Q."/>
            <person name="Amedeo P."/>
            <person name="Jones K.M."/>
            <person name="Tallon L.J."/>
            <person name="Delcher A.L."/>
            <person name="Salzberg S.L."/>
            <person name="Silva J.C."/>
            <person name="Haas B.J."/>
            <person name="Majoros W.H."/>
            <person name="Farzad M."/>
            <person name="Carlton J.M."/>
            <person name="Smith R.K. Jr."/>
            <person name="Garg J."/>
            <person name="Pearlman R.E."/>
            <person name="Karrer K.M."/>
            <person name="Sun L."/>
            <person name="Manning G."/>
            <person name="Elde N.C."/>
            <person name="Turkewitz A.P."/>
            <person name="Asai D.J."/>
            <person name="Wilkes D.E."/>
            <person name="Wang Y."/>
            <person name="Cai H."/>
            <person name="Collins K."/>
            <person name="Stewart B.A."/>
            <person name="Lee S.R."/>
            <person name="Wilamowska K."/>
            <person name="Weinberg Z."/>
            <person name="Ruzzo W.L."/>
            <person name="Wloga D."/>
            <person name="Gaertig J."/>
            <person name="Frankel J."/>
            <person name="Tsao C.-C."/>
            <person name="Gorovsky M.A."/>
            <person name="Keeling P.J."/>
            <person name="Waller R.F."/>
            <person name="Patron N.J."/>
            <person name="Cherry J.M."/>
            <person name="Stover N.A."/>
            <person name="Krieger C.J."/>
            <person name="del Toro C."/>
            <person name="Ryder H.F."/>
            <person name="Williamson S.C."/>
            <person name="Barbeau R.A."/>
            <person name="Hamilton E.P."/>
            <person name="Orias E."/>
        </authorList>
    </citation>
    <scope>NUCLEOTIDE SEQUENCE [LARGE SCALE GENOMIC DNA]</scope>
    <source>
        <strain evidence="10">SB210</strain>
    </source>
</reference>
<feature type="domain" description="Leucine zipper with capping helix" evidence="8">
    <location>
        <begin position="150"/>
        <end position="203"/>
    </location>
</feature>
<accession>Q23F85</accession>
<evidence type="ECO:0000313" key="10">
    <source>
        <dbReference type="Proteomes" id="UP000009168"/>
    </source>
</evidence>
<dbReference type="Pfam" id="PF03962">
    <property type="entry name" value="Mnd1"/>
    <property type="match status" value="1"/>
</dbReference>
<dbReference type="AlphaFoldDB" id="Q23F85"/>
<keyword evidence="3 6" id="KW-0175">Coiled coil</keyword>
<protein>
    <submittedName>
        <fullName evidence="9">Mnd1 family protein</fullName>
    </submittedName>
</protein>
<comment type="similarity">
    <text evidence="2 5">Belongs to the MND1 family.</text>
</comment>
<dbReference type="HOGENOM" id="CLU_080628_3_1_1"/>
<keyword evidence="10" id="KW-1185">Reference proteome</keyword>
<dbReference type="EMBL" id="GG662706">
    <property type="protein sequence ID" value="EAR95268.1"/>
    <property type="molecule type" value="Genomic_DNA"/>
</dbReference>